<dbReference type="PANTHER" id="PTHR43689">
    <property type="entry name" value="HYDROLASE"/>
    <property type="match status" value="1"/>
</dbReference>
<name>A0ABQ3YLK8_9ACTN</name>
<dbReference type="InterPro" id="IPR000073">
    <property type="entry name" value="AB_hydrolase_1"/>
</dbReference>
<reference evidence="2 3" key="1">
    <citation type="submission" date="2021-01" db="EMBL/GenBank/DDBJ databases">
        <title>Whole genome shotgun sequence of Actinoplanes deccanensis NBRC 13994.</title>
        <authorList>
            <person name="Komaki H."/>
            <person name="Tamura T."/>
        </authorList>
    </citation>
    <scope>NUCLEOTIDE SEQUENCE [LARGE SCALE GENOMIC DNA]</scope>
    <source>
        <strain evidence="2 3">NBRC 13994</strain>
    </source>
</reference>
<accession>A0ABQ3YLK8</accession>
<proteinExistence type="predicted"/>
<dbReference type="PANTHER" id="PTHR43689:SF8">
    <property type="entry name" value="ALPHA_BETA-HYDROLASES SUPERFAMILY PROTEIN"/>
    <property type="match status" value="1"/>
</dbReference>
<evidence type="ECO:0000313" key="3">
    <source>
        <dbReference type="Proteomes" id="UP000609879"/>
    </source>
</evidence>
<gene>
    <name evidence="2" type="ORF">Ade02nite_93260</name>
</gene>
<dbReference type="InterPro" id="IPR029058">
    <property type="entry name" value="AB_hydrolase_fold"/>
</dbReference>
<dbReference type="EMBL" id="BOMI01000199">
    <property type="protein sequence ID" value="GID80685.1"/>
    <property type="molecule type" value="Genomic_DNA"/>
</dbReference>
<dbReference type="Pfam" id="PF12697">
    <property type="entry name" value="Abhydrolase_6"/>
    <property type="match status" value="1"/>
</dbReference>
<comment type="caution">
    <text evidence="2">The sequence shown here is derived from an EMBL/GenBank/DDBJ whole genome shotgun (WGS) entry which is preliminary data.</text>
</comment>
<sequence length="242" mass="25527">MTLAQSDAILTWTEPDPVPLRGTLIVLPGRGESPGVYERFGRRLATDAYRVHVVQAPTDDPGRTRDQVDGLLATADPERPVVLVGSDAGAAYAAHLAATAPAPFAALVLAGLPVSAAAAPARSWDEELDARSSCPTHRARITQAGVRRAELFTDLPAEWFDPATPARITVPVLGVHGRADTISPIGNARAWYARVPRAELIGIAGAPHDALNDQTHRTVAASIVLFLERLRAGAPIAVAEAL</sequence>
<keyword evidence="3" id="KW-1185">Reference proteome</keyword>
<dbReference type="Gene3D" id="3.40.50.1820">
    <property type="entry name" value="alpha/beta hydrolase"/>
    <property type="match status" value="1"/>
</dbReference>
<evidence type="ECO:0000259" key="1">
    <source>
        <dbReference type="Pfam" id="PF12697"/>
    </source>
</evidence>
<organism evidence="2 3">
    <name type="scientific">Paractinoplanes deccanensis</name>
    <dbReference type="NCBI Taxonomy" id="113561"/>
    <lineage>
        <taxon>Bacteria</taxon>
        <taxon>Bacillati</taxon>
        <taxon>Actinomycetota</taxon>
        <taxon>Actinomycetes</taxon>
        <taxon>Micromonosporales</taxon>
        <taxon>Micromonosporaceae</taxon>
        <taxon>Paractinoplanes</taxon>
    </lineage>
</organism>
<dbReference type="SUPFAM" id="SSF53474">
    <property type="entry name" value="alpha/beta-Hydrolases"/>
    <property type="match status" value="1"/>
</dbReference>
<dbReference type="Proteomes" id="UP000609879">
    <property type="component" value="Unassembled WGS sequence"/>
</dbReference>
<protein>
    <recommendedName>
        <fullName evidence="1">AB hydrolase-1 domain-containing protein</fullName>
    </recommendedName>
</protein>
<dbReference type="RefSeq" id="WP_203777895.1">
    <property type="nucleotide sequence ID" value="NZ_BAAABO010000008.1"/>
</dbReference>
<feature type="domain" description="AB hydrolase-1" evidence="1">
    <location>
        <begin position="24"/>
        <end position="220"/>
    </location>
</feature>
<evidence type="ECO:0000313" key="2">
    <source>
        <dbReference type="EMBL" id="GID80685.1"/>
    </source>
</evidence>